<comment type="caution">
    <text evidence="8">The sequence shown here is derived from an EMBL/GenBank/DDBJ whole genome shotgun (WGS) entry which is preliminary data.</text>
</comment>
<sequence>MFDKGKVVSYISDCCERSKNRKFVQSFDVSIRFLVDHSKKNKPFKGYLNLPHGYGARLRILAVVSDEHVEYFSQSSLIDDVCSITDITSLSVARLRGCYAVLTSSSLVESLFPVARRLSSRGLMPNLSYGTVCDDIISVAKDIKENGRIFFRMDKYGIVHCKLGMENDTVENLSDNFLSAFTKIRDDYLDSVDKKGSRDILKSVALSTTMGGVVKIPIKFLKLV</sequence>
<reference evidence="8 9" key="1">
    <citation type="journal article" date="2013" name="PLoS ONE">
        <title>Bacterial endosymbiosis in a chordate host: long-term co-evolution and conservation of secondary metabolism.</title>
        <authorList>
            <person name="Kwan J.C."/>
            <person name="Schmidt E.W."/>
        </authorList>
    </citation>
    <scope>NUCLEOTIDE SEQUENCE [LARGE SCALE GENOMIC DNA]</scope>
    <source>
        <strain evidence="9">L6</strain>
    </source>
</reference>
<dbReference type="STRING" id="1401685.P857_674"/>
<dbReference type="GO" id="GO:0006417">
    <property type="term" value="P:regulation of translation"/>
    <property type="evidence" value="ECO:0007669"/>
    <property type="project" value="UniProtKB-KW"/>
</dbReference>
<evidence type="ECO:0000256" key="7">
    <source>
        <dbReference type="ARBA" id="ARBA00035452"/>
    </source>
</evidence>
<dbReference type="Proteomes" id="UP000018951">
    <property type="component" value="Unassembled WGS sequence"/>
</dbReference>
<dbReference type="InterPro" id="IPR016095">
    <property type="entry name" value="Ribosomal_uL1_3-a/b-sand"/>
</dbReference>
<name>W2UZ95_9RICK</name>
<dbReference type="GO" id="GO:0003735">
    <property type="term" value="F:structural constituent of ribosome"/>
    <property type="evidence" value="ECO:0007669"/>
    <property type="project" value="InterPro"/>
</dbReference>
<gene>
    <name evidence="8" type="ORF">P857_674</name>
</gene>
<keyword evidence="5" id="KW-0687">Ribonucleoprotein</keyword>
<dbReference type="PANTHER" id="PTHR36427:SF3">
    <property type="entry name" value="LARGE RIBOSOMAL SUBUNIT PROTEIN UL1M"/>
    <property type="match status" value="1"/>
</dbReference>
<keyword evidence="2" id="KW-0678">Repressor</keyword>
<dbReference type="InterPro" id="IPR023674">
    <property type="entry name" value="Ribosomal_uL1-like"/>
</dbReference>
<evidence type="ECO:0000256" key="6">
    <source>
        <dbReference type="ARBA" id="ARBA00035241"/>
    </source>
</evidence>
<evidence type="ECO:0000313" key="9">
    <source>
        <dbReference type="Proteomes" id="UP000018951"/>
    </source>
</evidence>
<organism evidence="8 9">
    <name type="scientific">Candidatus Xenolissoclinum pacificiensis L6</name>
    <dbReference type="NCBI Taxonomy" id="1401685"/>
    <lineage>
        <taxon>Bacteria</taxon>
        <taxon>Pseudomonadati</taxon>
        <taxon>Pseudomonadota</taxon>
        <taxon>Alphaproteobacteria</taxon>
        <taxon>Rickettsiales</taxon>
        <taxon>Anaplasmataceae</taxon>
        <taxon>Candidatus Xenolissoclinum</taxon>
    </lineage>
</organism>
<keyword evidence="9" id="KW-1185">Reference proteome</keyword>
<dbReference type="InterPro" id="IPR028364">
    <property type="entry name" value="Ribosomal_uL1/biogenesis"/>
</dbReference>
<keyword evidence="4" id="KW-0689">Ribosomal protein</keyword>
<evidence type="ECO:0000256" key="3">
    <source>
        <dbReference type="ARBA" id="ARBA00022845"/>
    </source>
</evidence>
<dbReference type="PIRSF" id="PIRSF002155">
    <property type="entry name" value="Ribosomal_L1"/>
    <property type="match status" value="1"/>
</dbReference>
<dbReference type="PANTHER" id="PTHR36427">
    <property type="entry name" value="54S RIBOSOMAL PROTEIN L1, MITOCHONDRIAL"/>
    <property type="match status" value="1"/>
</dbReference>
<evidence type="ECO:0000256" key="1">
    <source>
        <dbReference type="ARBA" id="ARBA00010531"/>
    </source>
</evidence>
<dbReference type="GO" id="GO:0006412">
    <property type="term" value="P:translation"/>
    <property type="evidence" value="ECO:0007669"/>
    <property type="project" value="InterPro"/>
</dbReference>
<evidence type="ECO:0000256" key="5">
    <source>
        <dbReference type="ARBA" id="ARBA00023274"/>
    </source>
</evidence>
<evidence type="ECO:0000256" key="4">
    <source>
        <dbReference type="ARBA" id="ARBA00022980"/>
    </source>
</evidence>
<protein>
    <recommendedName>
        <fullName evidence="6">Large ribosomal subunit protein uL1</fullName>
    </recommendedName>
    <alternativeName>
        <fullName evidence="7">50S ribosomal protein L1</fullName>
    </alternativeName>
</protein>
<evidence type="ECO:0000256" key="2">
    <source>
        <dbReference type="ARBA" id="ARBA00022491"/>
    </source>
</evidence>
<dbReference type="Gene3D" id="3.30.190.20">
    <property type="match status" value="1"/>
</dbReference>
<comment type="similarity">
    <text evidence="1">Belongs to the universal ribosomal protein uL1 family.</text>
</comment>
<dbReference type="GO" id="GO:0015934">
    <property type="term" value="C:large ribosomal subunit"/>
    <property type="evidence" value="ECO:0007669"/>
    <property type="project" value="InterPro"/>
</dbReference>
<dbReference type="GO" id="GO:0003723">
    <property type="term" value="F:RNA binding"/>
    <property type="evidence" value="ECO:0007669"/>
    <property type="project" value="InterPro"/>
</dbReference>
<dbReference type="AlphaFoldDB" id="W2UZ95"/>
<dbReference type="EMBL" id="AXCJ01000008">
    <property type="protein sequence ID" value="ETO91185.1"/>
    <property type="molecule type" value="Genomic_DNA"/>
</dbReference>
<accession>W2UZ95</accession>
<proteinExistence type="inferred from homology"/>
<dbReference type="SUPFAM" id="SSF56808">
    <property type="entry name" value="Ribosomal protein L1"/>
    <property type="match status" value="1"/>
</dbReference>
<dbReference type="Gene3D" id="3.40.50.790">
    <property type="match status" value="1"/>
</dbReference>
<dbReference type="Pfam" id="PF00687">
    <property type="entry name" value="Ribosomal_L1"/>
    <property type="match status" value="1"/>
</dbReference>
<evidence type="ECO:0000313" key="8">
    <source>
        <dbReference type="EMBL" id="ETO91185.1"/>
    </source>
</evidence>
<dbReference type="InterPro" id="IPR002143">
    <property type="entry name" value="Ribosomal_uL1"/>
</dbReference>
<keyword evidence="3" id="KW-0810">Translation regulation</keyword>